<evidence type="ECO:0000256" key="3">
    <source>
        <dbReference type="ARBA" id="ARBA00023004"/>
    </source>
</evidence>
<evidence type="ECO:0000256" key="2">
    <source>
        <dbReference type="ARBA" id="ARBA00022723"/>
    </source>
</evidence>
<dbReference type="Gene3D" id="2.102.10.10">
    <property type="entry name" value="Rieske [2Fe-2S] iron-sulphur domain"/>
    <property type="match status" value="1"/>
</dbReference>
<dbReference type="OrthoDB" id="9794779at2"/>
<evidence type="ECO:0000256" key="4">
    <source>
        <dbReference type="ARBA" id="ARBA00023014"/>
    </source>
</evidence>
<dbReference type="PROSITE" id="PS51296">
    <property type="entry name" value="RIESKE"/>
    <property type="match status" value="1"/>
</dbReference>
<dbReference type="GO" id="GO:0046872">
    <property type="term" value="F:metal ion binding"/>
    <property type="evidence" value="ECO:0007669"/>
    <property type="project" value="UniProtKB-KW"/>
</dbReference>
<dbReference type="AlphaFoldDB" id="A0A318H1G1"/>
<evidence type="ECO:0000259" key="5">
    <source>
        <dbReference type="PROSITE" id="PS51296"/>
    </source>
</evidence>
<dbReference type="InterPro" id="IPR017941">
    <property type="entry name" value="Rieske_2Fe-2S"/>
</dbReference>
<dbReference type="PANTHER" id="PTHR40261">
    <property type="match status" value="1"/>
</dbReference>
<keyword evidence="3" id="KW-0408">Iron</keyword>
<evidence type="ECO:0000313" key="7">
    <source>
        <dbReference type="Proteomes" id="UP000247811"/>
    </source>
</evidence>
<keyword evidence="2" id="KW-0479">Metal-binding</keyword>
<gene>
    <name evidence="6" type="ORF">C7444_105122</name>
</gene>
<accession>A0A318H1G1</accession>
<sequence>MDDTPATAAAAPEGIVLCASTDLVEGGPAHVFDLLEHGQPVRGFVLRFEGRPRAYLNRCAHVPAELDWQPGRFMDDTGRWILCAIHGAAYDPVDGHCVAGPCRGRRLKPLHVAEQAGRVCWYPEDELQNVTPTSPP</sequence>
<dbReference type="GO" id="GO:0051537">
    <property type="term" value="F:2 iron, 2 sulfur cluster binding"/>
    <property type="evidence" value="ECO:0007669"/>
    <property type="project" value="UniProtKB-KW"/>
</dbReference>
<dbReference type="EMBL" id="QJJS01000005">
    <property type="protein sequence ID" value="PXW97023.1"/>
    <property type="molecule type" value="Genomic_DNA"/>
</dbReference>
<feature type="domain" description="Rieske" evidence="5">
    <location>
        <begin position="15"/>
        <end position="121"/>
    </location>
</feature>
<dbReference type="PANTHER" id="PTHR40261:SF1">
    <property type="entry name" value="RIESKE DOMAIN-CONTAINING PROTEIN"/>
    <property type="match status" value="1"/>
</dbReference>
<proteinExistence type="predicted"/>
<dbReference type="Pfam" id="PF00355">
    <property type="entry name" value="Rieske"/>
    <property type="match status" value="1"/>
</dbReference>
<dbReference type="SUPFAM" id="SSF50022">
    <property type="entry name" value="ISP domain"/>
    <property type="match status" value="1"/>
</dbReference>
<keyword evidence="1" id="KW-0001">2Fe-2S</keyword>
<dbReference type="RefSeq" id="WP_110400173.1">
    <property type="nucleotide sequence ID" value="NZ_QJJS01000005.1"/>
</dbReference>
<reference evidence="6 7" key="1">
    <citation type="submission" date="2018-05" db="EMBL/GenBank/DDBJ databases">
        <title>Genomic Encyclopedia of Type Strains, Phase IV (KMG-IV): sequencing the most valuable type-strain genomes for metagenomic binning, comparative biology and taxonomic classification.</title>
        <authorList>
            <person name="Goeker M."/>
        </authorList>
    </citation>
    <scope>NUCLEOTIDE SEQUENCE [LARGE SCALE GENOMIC DNA]</scope>
    <source>
        <strain evidence="6 7">DSM 566</strain>
    </source>
</reference>
<dbReference type="Proteomes" id="UP000247811">
    <property type="component" value="Unassembled WGS sequence"/>
</dbReference>
<name>A0A318H1G1_9BURK</name>
<protein>
    <submittedName>
        <fullName evidence="6">Nitrite reductase/ring-hydroxylating ferredoxin subunit</fullName>
    </submittedName>
</protein>
<evidence type="ECO:0000313" key="6">
    <source>
        <dbReference type="EMBL" id="PXW97023.1"/>
    </source>
</evidence>
<organism evidence="6 7">
    <name type="scientific">Sphaerotilus hippei</name>
    <dbReference type="NCBI Taxonomy" id="744406"/>
    <lineage>
        <taxon>Bacteria</taxon>
        <taxon>Pseudomonadati</taxon>
        <taxon>Pseudomonadota</taxon>
        <taxon>Betaproteobacteria</taxon>
        <taxon>Burkholderiales</taxon>
        <taxon>Sphaerotilaceae</taxon>
        <taxon>Sphaerotilus</taxon>
    </lineage>
</organism>
<dbReference type="InterPro" id="IPR036922">
    <property type="entry name" value="Rieske_2Fe-2S_sf"/>
</dbReference>
<keyword evidence="7" id="KW-1185">Reference proteome</keyword>
<comment type="caution">
    <text evidence="6">The sequence shown here is derived from an EMBL/GenBank/DDBJ whole genome shotgun (WGS) entry which is preliminary data.</text>
</comment>
<keyword evidence="4" id="KW-0411">Iron-sulfur</keyword>
<evidence type="ECO:0000256" key="1">
    <source>
        <dbReference type="ARBA" id="ARBA00022714"/>
    </source>
</evidence>